<keyword evidence="3" id="KW-0378">Hydrolase</keyword>
<dbReference type="Pfam" id="PF00557">
    <property type="entry name" value="Peptidase_M24"/>
    <property type="match status" value="1"/>
</dbReference>
<dbReference type="STRING" id="640635.SAMN04489806_1065"/>
<evidence type="ECO:0000313" key="3">
    <source>
        <dbReference type="EMBL" id="SEB54863.1"/>
    </source>
</evidence>
<dbReference type="InterPro" id="IPR000587">
    <property type="entry name" value="Creatinase_N"/>
</dbReference>
<evidence type="ECO:0000259" key="1">
    <source>
        <dbReference type="Pfam" id="PF00557"/>
    </source>
</evidence>
<proteinExistence type="predicted"/>
<dbReference type="InterPro" id="IPR050659">
    <property type="entry name" value="Peptidase_M24B"/>
</dbReference>
<dbReference type="Gene3D" id="3.90.230.10">
    <property type="entry name" value="Creatinase/methionine aminopeptidase superfamily"/>
    <property type="match status" value="1"/>
</dbReference>
<dbReference type="InterPro" id="IPR000994">
    <property type="entry name" value="Pept_M24"/>
</dbReference>
<evidence type="ECO:0000313" key="4">
    <source>
        <dbReference type="Proteomes" id="UP000199183"/>
    </source>
</evidence>
<dbReference type="PANTHER" id="PTHR46112">
    <property type="entry name" value="AMINOPEPTIDASE"/>
    <property type="match status" value="1"/>
</dbReference>
<keyword evidence="3" id="KW-0645">Protease</keyword>
<dbReference type="Proteomes" id="UP000199183">
    <property type="component" value="Unassembled WGS sequence"/>
</dbReference>
<sequence length="378" mass="42032">MDAVRSEMKENGLDALVVAGAPDIRFRGRIFYLTDYWQLLADSHVVITMDEGPIYVGNLVWGLSQAKQSDWITEFRISGKPGIEVADVLSKRGLDKARVGLVGLSDGAFAHQHVEDLRKSLSGVNLVDATEMFERVRQVNSEEELANLGKASATRRSVFDELRKYIRPGATEREVAAQGHRISREHGLRDPMVLVWSTPFIGATSFGEPRPIGKDSVVTVWIESPDENGYWLEYRECYSFGPPTSEYTDYWQLYTSALNAGLDKLRPGNMASEFAIAVQEVMATGGYKVDFPDPGYQHQQYSLHGIGSDAIQGVWTPGQDRGLAHNEMVNVHPVIVQQTPELVAKFDVFGVTDNVLVTPEGGKWATHDQNITRGFTEL</sequence>
<gene>
    <name evidence="3" type="ORF">SAMN04489806_1065</name>
</gene>
<protein>
    <submittedName>
        <fullName evidence="3">Xaa-Pro aminopeptidase</fullName>
    </submittedName>
</protein>
<dbReference type="InterPro" id="IPR029149">
    <property type="entry name" value="Creatin/AminoP/Spt16_N"/>
</dbReference>
<dbReference type="InterPro" id="IPR036005">
    <property type="entry name" value="Creatinase/aminopeptidase-like"/>
</dbReference>
<feature type="domain" description="Creatinase N-terminal" evidence="2">
    <location>
        <begin position="2"/>
        <end position="139"/>
    </location>
</feature>
<feature type="domain" description="Peptidase M24" evidence="1">
    <location>
        <begin position="148"/>
        <end position="358"/>
    </location>
</feature>
<keyword evidence="4" id="KW-1185">Reference proteome</keyword>
<dbReference type="AlphaFoldDB" id="A0A1H4K8V2"/>
<dbReference type="OrthoDB" id="9806388at2"/>
<accession>A0A1H4K8V2</accession>
<dbReference type="SUPFAM" id="SSF53092">
    <property type="entry name" value="Creatinase/prolidase N-terminal domain"/>
    <property type="match status" value="1"/>
</dbReference>
<dbReference type="PANTHER" id="PTHR46112:SF2">
    <property type="entry name" value="XAA-PRO AMINOPEPTIDASE P-RELATED"/>
    <property type="match status" value="1"/>
</dbReference>
<reference evidence="3 4" key="1">
    <citation type="submission" date="2016-10" db="EMBL/GenBank/DDBJ databases">
        <authorList>
            <person name="de Groot N.N."/>
        </authorList>
    </citation>
    <scope>NUCLEOTIDE SEQUENCE [LARGE SCALE GENOMIC DNA]</scope>
    <source>
        <strain evidence="3 4">DSM 21799</strain>
    </source>
</reference>
<dbReference type="GO" id="GO:0004177">
    <property type="term" value="F:aminopeptidase activity"/>
    <property type="evidence" value="ECO:0007669"/>
    <property type="project" value="UniProtKB-KW"/>
</dbReference>
<dbReference type="CDD" id="cd01066">
    <property type="entry name" value="APP_MetAP"/>
    <property type="match status" value="1"/>
</dbReference>
<evidence type="ECO:0000259" key="2">
    <source>
        <dbReference type="Pfam" id="PF01321"/>
    </source>
</evidence>
<keyword evidence="3" id="KW-0031">Aminopeptidase</keyword>
<dbReference type="Gene3D" id="3.40.350.10">
    <property type="entry name" value="Creatinase/prolidase N-terminal domain"/>
    <property type="match status" value="1"/>
</dbReference>
<organism evidence="3 4">
    <name type="scientific">Paramicrobacterium humi</name>
    <dbReference type="NCBI Taxonomy" id="640635"/>
    <lineage>
        <taxon>Bacteria</taxon>
        <taxon>Bacillati</taxon>
        <taxon>Actinomycetota</taxon>
        <taxon>Actinomycetes</taxon>
        <taxon>Micrococcales</taxon>
        <taxon>Microbacteriaceae</taxon>
        <taxon>Paramicrobacterium</taxon>
    </lineage>
</organism>
<name>A0A1H4K8V2_9MICO</name>
<dbReference type="SUPFAM" id="SSF55920">
    <property type="entry name" value="Creatinase/aminopeptidase"/>
    <property type="match status" value="1"/>
</dbReference>
<dbReference type="EMBL" id="FNRY01000001">
    <property type="protein sequence ID" value="SEB54863.1"/>
    <property type="molecule type" value="Genomic_DNA"/>
</dbReference>
<dbReference type="Pfam" id="PF01321">
    <property type="entry name" value="Creatinase_N"/>
    <property type="match status" value="1"/>
</dbReference>